<evidence type="ECO:0000313" key="2">
    <source>
        <dbReference type="EMBL" id="OQV25619.1"/>
    </source>
</evidence>
<sequence>MKTFSSLTCLFLLGILRFGYTHQEQLPPLFLCQLYLDHSTVCFPGINTSEKQHQSIPRRSNGNASELFQETMAEWFACVNMSDSVNGTWQVEQIKMPEQNGTNPLTCIFNHRSAGYQCIDFYHASLVSNNGTAHTNATLYDQVHTFLNGIQRGERFTGGPGGELSLSPNAILALPEDPNRWEDNGFFICELHSDRTTLCYKKRPDKEVDDISSAESRFIDAWYGVVKLDEPVPGTWKDWPGTYVSHSPREGQAKLQSLCLFNHPPGMVLCSSEFPHSRDKDGKIRVGLSLDVVGEYFSGGPGETLILNSFPKKWVDLLPESFISAAEMKRNEPGKTGNHTFNPQSDQFSCNFYSDSTTVCYIGIRAYSMDDSYNEIYPNELDEWAGILGPGEPIMGTWAAGAWPIHASASTTNATRAYMGTCCFGYPGSLEMGQWQCNNATDYHSDSEGYLSGLVKGIYMGYDYSGGPGGTLTLSATDNVHLVTGPIKELAL</sequence>
<gene>
    <name evidence="2" type="ORF">BV898_00555</name>
</gene>
<keyword evidence="1" id="KW-0732">Signal</keyword>
<evidence type="ECO:0000256" key="1">
    <source>
        <dbReference type="SAM" id="SignalP"/>
    </source>
</evidence>
<protein>
    <submittedName>
        <fullName evidence="2">Uncharacterized protein</fullName>
    </submittedName>
</protein>
<organism evidence="2 3">
    <name type="scientific">Hypsibius exemplaris</name>
    <name type="common">Freshwater tardigrade</name>
    <dbReference type="NCBI Taxonomy" id="2072580"/>
    <lineage>
        <taxon>Eukaryota</taxon>
        <taxon>Metazoa</taxon>
        <taxon>Ecdysozoa</taxon>
        <taxon>Tardigrada</taxon>
        <taxon>Eutardigrada</taxon>
        <taxon>Parachela</taxon>
        <taxon>Hypsibioidea</taxon>
        <taxon>Hypsibiidae</taxon>
        <taxon>Hypsibius</taxon>
    </lineage>
</organism>
<feature type="signal peptide" evidence="1">
    <location>
        <begin position="1"/>
        <end position="23"/>
    </location>
</feature>
<dbReference type="Proteomes" id="UP000192578">
    <property type="component" value="Unassembled WGS sequence"/>
</dbReference>
<comment type="caution">
    <text evidence="2">The sequence shown here is derived from an EMBL/GenBank/DDBJ whole genome shotgun (WGS) entry which is preliminary data.</text>
</comment>
<name>A0A1W0XDS1_HYPEX</name>
<accession>A0A1W0XDS1</accession>
<proteinExistence type="predicted"/>
<dbReference type="AlphaFoldDB" id="A0A1W0XDS1"/>
<evidence type="ECO:0000313" key="3">
    <source>
        <dbReference type="Proteomes" id="UP000192578"/>
    </source>
</evidence>
<reference evidence="3" key="1">
    <citation type="submission" date="2017-01" db="EMBL/GenBank/DDBJ databases">
        <title>Comparative genomics of anhydrobiosis in the tardigrade Hypsibius dujardini.</title>
        <authorList>
            <person name="Yoshida Y."/>
            <person name="Koutsovoulos G."/>
            <person name="Laetsch D."/>
            <person name="Stevens L."/>
            <person name="Kumar S."/>
            <person name="Horikawa D."/>
            <person name="Ishino K."/>
            <person name="Komine S."/>
            <person name="Tomita M."/>
            <person name="Blaxter M."/>
            <person name="Arakawa K."/>
        </authorList>
    </citation>
    <scope>NUCLEOTIDE SEQUENCE [LARGE SCALE GENOMIC DNA]</scope>
    <source>
        <strain evidence="3">Z151</strain>
    </source>
</reference>
<feature type="chain" id="PRO_5012212942" evidence="1">
    <location>
        <begin position="24"/>
        <end position="492"/>
    </location>
</feature>
<dbReference type="EMBL" id="MTYJ01000002">
    <property type="protein sequence ID" value="OQV25619.1"/>
    <property type="molecule type" value="Genomic_DNA"/>
</dbReference>
<keyword evidence="3" id="KW-1185">Reference proteome</keyword>